<comment type="caution">
    <text evidence="1">The sequence shown here is derived from an EMBL/GenBank/DDBJ whole genome shotgun (WGS) entry which is preliminary data.</text>
</comment>
<dbReference type="Proteomes" id="UP000265930">
    <property type="component" value="Unassembled WGS sequence"/>
</dbReference>
<dbReference type="Proteomes" id="UP000191056">
    <property type="component" value="Unassembled WGS sequence"/>
</dbReference>
<sequence length="91" mass="10716">MEVMYVKYIKDKRYSIIKEGTDIVIDNSEIIPFNSMEKEKAIEYDATNSKIKEFDSNCSFDNNINDEITNFFFNAIHKNYLSARKKSSKKL</sequence>
<dbReference type="RefSeq" id="WP_079439671.1">
    <property type="nucleotide sequence ID" value="NZ_MZGT01000025.1"/>
</dbReference>
<evidence type="ECO:0000313" key="2">
    <source>
        <dbReference type="EMBL" id="RII35629.1"/>
    </source>
</evidence>
<accession>A0A1V4IQ72</accession>
<dbReference type="EMBL" id="QXDJ01000002">
    <property type="protein sequence ID" value="RII35629.1"/>
    <property type="molecule type" value="Genomic_DNA"/>
</dbReference>
<reference evidence="2 4" key="2">
    <citation type="submission" date="2018-08" db="EMBL/GenBank/DDBJ databases">
        <title>Genome of Clostridium chromiireducens C1, DSM12136.</title>
        <authorList>
            <person name="Xing M."/>
            <person name="Wei Y."/>
            <person name="Ang E.L."/>
            <person name="Zhao H."/>
            <person name="Zhang Y."/>
        </authorList>
    </citation>
    <scope>NUCLEOTIDE SEQUENCE [LARGE SCALE GENOMIC DNA]</scope>
    <source>
        <strain evidence="2 4">C1</strain>
    </source>
</reference>
<evidence type="ECO:0000313" key="1">
    <source>
        <dbReference type="EMBL" id="OPJ62172.1"/>
    </source>
</evidence>
<gene>
    <name evidence="1" type="ORF">CLCHR_21150</name>
    <name evidence="2" type="ORF">D2A34_10680</name>
</gene>
<dbReference type="OrthoDB" id="1920222at2"/>
<evidence type="ECO:0000313" key="3">
    <source>
        <dbReference type="Proteomes" id="UP000191056"/>
    </source>
</evidence>
<evidence type="ECO:0000313" key="4">
    <source>
        <dbReference type="Proteomes" id="UP000265930"/>
    </source>
</evidence>
<dbReference type="AlphaFoldDB" id="A0A1V4IQ72"/>
<proteinExistence type="predicted"/>
<protein>
    <submittedName>
        <fullName evidence="1">Uncharacterized protein</fullName>
    </submittedName>
</protein>
<reference evidence="1 3" key="1">
    <citation type="submission" date="2017-03" db="EMBL/GenBank/DDBJ databases">
        <title>Genome sequence of Clostridium chromiireducens DSM 23318.</title>
        <authorList>
            <person name="Poehlein A."/>
            <person name="Daniel R."/>
        </authorList>
    </citation>
    <scope>NUCLEOTIDE SEQUENCE [LARGE SCALE GENOMIC DNA]</scope>
    <source>
        <strain evidence="1 3">DSM 23318</strain>
    </source>
</reference>
<keyword evidence="3" id="KW-1185">Reference proteome</keyword>
<name>A0A1V4IQ72_9CLOT</name>
<organism evidence="1 3">
    <name type="scientific">Clostridium chromiireducens</name>
    <dbReference type="NCBI Taxonomy" id="225345"/>
    <lineage>
        <taxon>Bacteria</taxon>
        <taxon>Bacillati</taxon>
        <taxon>Bacillota</taxon>
        <taxon>Clostridia</taxon>
        <taxon>Eubacteriales</taxon>
        <taxon>Clostridiaceae</taxon>
        <taxon>Clostridium</taxon>
    </lineage>
</organism>
<dbReference type="EMBL" id="MZGT01000025">
    <property type="protein sequence ID" value="OPJ62172.1"/>
    <property type="molecule type" value="Genomic_DNA"/>
</dbReference>